<reference evidence="2" key="1">
    <citation type="journal article" date="2022" name="bioRxiv">
        <title>Sequencing and chromosome-scale assembly of the giantPleurodeles waltlgenome.</title>
        <authorList>
            <person name="Brown T."/>
            <person name="Elewa A."/>
            <person name="Iarovenko S."/>
            <person name="Subramanian E."/>
            <person name="Araus A.J."/>
            <person name="Petzold A."/>
            <person name="Susuki M."/>
            <person name="Suzuki K.-i.T."/>
            <person name="Hayashi T."/>
            <person name="Toyoda A."/>
            <person name="Oliveira C."/>
            <person name="Osipova E."/>
            <person name="Leigh N.D."/>
            <person name="Simon A."/>
            <person name="Yun M.H."/>
        </authorList>
    </citation>
    <scope>NUCLEOTIDE SEQUENCE</scope>
    <source>
        <strain evidence="2">20211129_DDA</strain>
        <tissue evidence="2">Liver</tissue>
    </source>
</reference>
<accession>A0AAV7L7J4</accession>
<evidence type="ECO:0000313" key="3">
    <source>
        <dbReference type="Proteomes" id="UP001066276"/>
    </source>
</evidence>
<dbReference type="AlphaFoldDB" id="A0AAV7L7J4"/>
<evidence type="ECO:0000256" key="1">
    <source>
        <dbReference type="SAM" id="MobiDB-lite"/>
    </source>
</evidence>
<dbReference type="EMBL" id="JANPWB010000016">
    <property type="protein sequence ID" value="KAJ1086342.1"/>
    <property type="molecule type" value="Genomic_DNA"/>
</dbReference>
<gene>
    <name evidence="2" type="ORF">NDU88_006462</name>
</gene>
<name>A0AAV7L7J4_PLEWA</name>
<organism evidence="2 3">
    <name type="scientific">Pleurodeles waltl</name>
    <name type="common">Iberian ribbed newt</name>
    <dbReference type="NCBI Taxonomy" id="8319"/>
    <lineage>
        <taxon>Eukaryota</taxon>
        <taxon>Metazoa</taxon>
        <taxon>Chordata</taxon>
        <taxon>Craniata</taxon>
        <taxon>Vertebrata</taxon>
        <taxon>Euteleostomi</taxon>
        <taxon>Amphibia</taxon>
        <taxon>Batrachia</taxon>
        <taxon>Caudata</taxon>
        <taxon>Salamandroidea</taxon>
        <taxon>Salamandridae</taxon>
        <taxon>Pleurodelinae</taxon>
        <taxon>Pleurodeles</taxon>
    </lineage>
</organism>
<proteinExistence type="predicted"/>
<comment type="caution">
    <text evidence="2">The sequence shown here is derived from an EMBL/GenBank/DDBJ whole genome shotgun (WGS) entry which is preliminary data.</text>
</comment>
<protein>
    <submittedName>
        <fullName evidence="2">Uncharacterized protein</fullName>
    </submittedName>
</protein>
<feature type="region of interest" description="Disordered" evidence="1">
    <location>
        <begin position="1"/>
        <end position="92"/>
    </location>
</feature>
<feature type="compositionally biased region" description="Basic and acidic residues" evidence="1">
    <location>
        <begin position="13"/>
        <end position="69"/>
    </location>
</feature>
<keyword evidence="3" id="KW-1185">Reference proteome</keyword>
<sequence>MDAACLAGNPDIRVPETVKTDDGLRAARVVDERDAERHKEGTKEGPEKTEGRPTTREPRKPVVQDRIETGEEPEERELRHVPGGTWLNQGSGEWCGHTAVVVTDLELECPRGCGDDKPRSGEDTQL</sequence>
<dbReference type="Proteomes" id="UP001066276">
    <property type="component" value="Chromosome 12"/>
</dbReference>
<evidence type="ECO:0000313" key="2">
    <source>
        <dbReference type="EMBL" id="KAJ1086342.1"/>
    </source>
</evidence>